<dbReference type="PANTHER" id="PTHR15180">
    <property type="entry name" value="GENERAL TRANSCRIPTION FACTOR 3C POLYPEPTIDE 1"/>
    <property type="match status" value="1"/>
</dbReference>
<dbReference type="Pfam" id="PF04182">
    <property type="entry name" value="B-block_TFIIIC"/>
    <property type="match status" value="1"/>
</dbReference>
<feature type="domain" description="DUF7647" evidence="13">
    <location>
        <begin position="743"/>
        <end position="922"/>
    </location>
</feature>
<evidence type="ECO:0000256" key="2">
    <source>
        <dbReference type="ARBA" id="ARBA00022553"/>
    </source>
</evidence>
<dbReference type="OrthoDB" id="68020at2759"/>
<feature type="domain" description="DUF7646" evidence="12">
    <location>
        <begin position="341"/>
        <end position="423"/>
    </location>
</feature>
<evidence type="ECO:0000256" key="1">
    <source>
        <dbReference type="ARBA" id="ARBA00004123"/>
    </source>
</evidence>
<name>A0A8B8NV67_9MYRT</name>
<evidence type="ECO:0000256" key="5">
    <source>
        <dbReference type="ARBA" id="ARBA00023242"/>
    </source>
</evidence>
<dbReference type="KEGG" id="rarg:115737876"/>
<organism evidence="14 15">
    <name type="scientific">Rhodamnia argentea</name>
    <dbReference type="NCBI Taxonomy" id="178133"/>
    <lineage>
        <taxon>Eukaryota</taxon>
        <taxon>Viridiplantae</taxon>
        <taxon>Streptophyta</taxon>
        <taxon>Embryophyta</taxon>
        <taxon>Tracheophyta</taxon>
        <taxon>Spermatophyta</taxon>
        <taxon>Magnoliopsida</taxon>
        <taxon>eudicotyledons</taxon>
        <taxon>Gunneridae</taxon>
        <taxon>Pentapetalae</taxon>
        <taxon>rosids</taxon>
        <taxon>malvids</taxon>
        <taxon>Myrtales</taxon>
        <taxon>Myrtaceae</taxon>
        <taxon>Myrtoideae</taxon>
        <taxon>Myrteae</taxon>
        <taxon>Australasian group</taxon>
        <taxon>Rhodamnia</taxon>
    </lineage>
</organism>
<sequence length="1880" mass="210427">MDSITSSALEEICSTGTAGLSLPSLWSKLAPTVSSSGLDLSPGVKSSIWGGLLKNPNLEFRGRGRALGPADGTIQRFEDAEKVDLKVVANESLRDVFVGLYDAQFATANIKSNQRRVLERLALGRMKGVTQSQLSKEFGMGGKYMFYILKSLESRGLIMKHSALVRTNEPGAEGESINSSSVTTNVLYLYRYAKQLGLQQKFEITKDEEQTYEGFEDSSETFVSEECFPGDYAKENVVVKDYQPIMKAICDKLEATEDKVLVVSDVKQHLGYHGAPSAHRAWRNICRRLKDAHLVEEFEAKVNGKVQKCLRLLKNFPRESIEPQPLGSGKSDQGEEFLNFGRRSLVTEQTAELPIEHQVFDMIDAEGPNGLAMKEACKRLGIGNKQNHSRLLNMFSRFGIHLEAQNSKKGFVYRAWTPENFNKVSADAFAFKEKSVDSGSGNSKLDPVDKVAPYLPENFTSSSEDPFVQLNSTEILSELSCGNKGDIEADNVLASVVEPKGLLHQPEVSGPNSEVDFVALPNEKSIVPSEASPPSLRSCKSESHQRYPCLSLTADGARREQRILEKVQREKFILRGELYRWLVSFEKDKCTTMDRKTIDRIVNKLQKQGQCKCAYLKVPTVTNCRRTRSIQVVLHPSIQNLSPELISEIHDRMRSFEMLTRGHGSSNQKNTQSVPVLDSVERIQSRMYPDATATKSEAMRANGFVLAKMVRAKLLHCFLWDYLHAAPDCGHDFLPTSTSDANNPHSSCRLFSLEEAIKAIPLELFLQVAGSTQKFDDMINKCKRGFCLTDLPPEEYRVLMDTQATGRLSVIIDILQRLKLIRLVNNGHREDGVKVPHAVLTHAMELKPYIEEPLSSVAKSMSLVSLDLRPRIRHDFFLSNRGAVDEYWQTLEYCYAATDPRAAIHAFPGSSVHEVFFFRSWASVRVMTAEQRAELRKRIMTDANEKLPYHECEKIAKDLNLTLEQVLRVYYDRRQKRLNTFHGVQNVSRKRKRSSEEVLSEHDGIGVVTELGHGNNDLLSDSAEQFIEEQVKFLPSLDKPESQCQDAELDNCLEEPGPNEGDEGCSSRTGRHEPTGTRTARQRRSLWSDEADRQLVILYARNRAFVGAKFHRTDWASLPDLPAPPSACGKRMASLNKSDAFRKSLMRLCNLLGERYTKELQKNQEKQFNCGDDGQLVRGTAEHGCSAGFSTISQITEHDAFEEDRWDDFSVEPIKTVLEEVLQCKRMNKLEVSKRVGSSTKEWSNLNIGAQHDSQVLGYVSSANTRKDIQENTGGQTKGSLRRSKSSCRRLQRKFIRLWNDGGHVSGHICESLAVSNAVELFKLVFLNSSTASEVPSLLAESLRRYSQHDLFSAFSYLREKKILIGGSGSQPFTLSQNFLHDISKSMFPSNTGKRVAKFSKWLDERENDLDNEKVVPTDVLQCGDTIYLFALVSSGEFSLFPSMPEEGVGEAEESRNLKRRADDNESYGGSKYKKLKSTSECEVVSRREKGFPGIIVSIQRATMSKASSLELFKDAELRAGHLSIQSNDAPCSMLLQTESNSSGSDCAKKIVTSANTTSISGLSNGSIWDSMTRYANEVNFSHTALEQGSVVNPNVFRVMYSAIQRAGDQGLSMREISDVVDMPGLNMPELLVEVLQLFGLALKVNSFDSVRVVNSLFRSKYFLTSIAGSGRDLKELSSTESLMKIGEDHLICHPRNDDLGGANSERETITNVDQMHKVTILNLPEEIDVSADEVQHSNAFEGPMEGEVNLSRGTLEIECSNFSSGRLCMPILPWINGDGTVNRLVYRALIRRVLGIVMLNPGILEDEIIGRLDVLNPQSCRKLLELMVLDKHLNVRKMHQTQGSEPPHVMKSLLGGHFRESKFICREHFFANPMSASLL</sequence>
<feature type="compositionally biased region" description="Basic and acidic residues" evidence="6">
    <location>
        <begin position="1453"/>
        <end position="1464"/>
    </location>
</feature>
<evidence type="ECO:0000259" key="12">
    <source>
        <dbReference type="Pfam" id="PF24657"/>
    </source>
</evidence>
<dbReference type="InterPro" id="IPR056063">
    <property type="entry name" value="DUF7646"/>
</dbReference>
<dbReference type="GO" id="GO:0003677">
    <property type="term" value="F:DNA binding"/>
    <property type="evidence" value="ECO:0007669"/>
    <property type="project" value="UniProtKB-KW"/>
</dbReference>
<evidence type="ECO:0000313" key="14">
    <source>
        <dbReference type="Proteomes" id="UP000827889"/>
    </source>
</evidence>
<dbReference type="Proteomes" id="UP000827889">
    <property type="component" value="Chromosome 8"/>
</dbReference>
<evidence type="ECO:0000256" key="3">
    <source>
        <dbReference type="ARBA" id="ARBA00023125"/>
    </source>
</evidence>
<feature type="region of interest" description="Disordered" evidence="6">
    <location>
        <begin position="1449"/>
        <end position="1470"/>
    </location>
</feature>
<gene>
    <name evidence="15" type="primary">LOC115737876</name>
</gene>
<dbReference type="GO" id="GO:0000127">
    <property type="term" value="C:transcription factor TFIIIC complex"/>
    <property type="evidence" value="ECO:0007669"/>
    <property type="project" value="InterPro"/>
</dbReference>
<evidence type="ECO:0000259" key="10">
    <source>
        <dbReference type="Pfam" id="PF24538"/>
    </source>
</evidence>
<evidence type="ECO:0000259" key="7">
    <source>
        <dbReference type="Pfam" id="PF04182"/>
    </source>
</evidence>
<dbReference type="InterPro" id="IPR056064">
    <property type="entry name" value="DUF7647"/>
</dbReference>
<dbReference type="InterPro" id="IPR036388">
    <property type="entry name" value="WH-like_DNA-bd_sf"/>
</dbReference>
<dbReference type="InterPro" id="IPR056020">
    <property type="entry name" value="DUF7599"/>
</dbReference>
<dbReference type="Pfam" id="PF23704">
    <property type="entry name" value="WHD_GTF3C1_N"/>
    <property type="match status" value="1"/>
</dbReference>
<proteinExistence type="predicted"/>
<feature type="domain" description="GTF3C1 extended winged-helix" evidence="9">
    <location>
        <begin position="552"/>
        <end position="660"/>
    </location>
</feature>
<dbReference type="Pfam" id="PF24538">
    <property type="entry name" value="DUF7599"/>
    <property type="match status" value="1"/>
</dbReference>
<dbReference type="Pfam" id="PF24657">
    <property type="entry name" value="DUF7646"/>
    <property type="match status" value="1"/>
</dbReference>
<evidence type="ECO:0000259" key="8">
    <source>
        <dbReference type="Pfam" id="PF23704"/>
    </source>
</evidence>
<dbReference type="Pfam" id="PF24658">
    <property type="entry name" value="DUF7647"/>
    <property type="match status" value="1"/>
</dbReference>
<dbReference type="GO" id="GO:0005634">
    <property type="term" value="C:nucleus"/>
    <property type="evidence" value="ECO:0007669"/>
    <property type="project" value="UniProtKB-SubCell"/>
</dbReference>
<dbReference type="InterPro" id="IPR035625">
    <property type="entry name" value="Tfc3-like_eWH"/>
</dbReference>
<dbReference type="Pfam" id="PF24655">
    <property type="entry name" value="DUF7645"/>
    <property type="match status" value="1"/>
</dbReference>
<dbReference type="InterPro" id="IPR056467">
    <property type="entry name" value="eWH_GTF3C1"/>
</dbReference>
<dbReference type="SUPFAM" id="SSF46785">
    <property type="entry name" value="Winged helix' DNA-binding domain"/>
    <property type="match status" value="1"/>
</dbReference>
<evidence type="ECO:0000259" key="11">
    <source>
        <dbReference type="Pfam" id="PF24655"/>
    </source>
</evidence>
<dbReference type="InterPro" id="IPR044210">
    <property type="entry name" value="Tfc3-like"/>
</dbReference>
<keyword evidence="5" id="KW-0539">Nucleus</keyword>
<dbReference type="Gene3D" id="1.10.10.10">
    <property type="entry name" value="Winged helix-like DNA-binding domain superfamily/Winged helix DNA-binding domain"/>
    <property type="match status" value="1"/>
</dbReference>
<protein>
    <submittedName>
        <fullName evidence="15">Uncharacterized protein LOC115737876 isoform X1</fullName>
    </submittedName>
</protein>
<dbReference type="InterPro" id="IPR007309">
    <property type="entry name" value="TFIIIC_Bblock-bd"/>
</dbReference>
<feature type="domain" description="B-block binding subunit of TFIIIC" evidence="7">
    <location>
        <begin position="114"/>
        <end position="195"/>
    </location>
</feature>
<feature type="domain" description="DUF7599" evidence="10">
    <location>
        <begin position="240"/>
        <end position="323"/>
    </location>
</feature>
<dbReference type="RefSeq" id="XP_030526124.1">
    <property type="nucleotide sequence ID" value="XM_030670264.2"/>
</dbReference>
<keyword evidence="2" id="KW-0597">Phosphoprotein</keyword>
<dbReference type="CDD" id="cd16169">
    <property type="entry name" value="Tau138_eWH"/>
    <property type="match status" value="1"/>
</dbReference>
<dbReference type="GO" id="GO:0042791">
    <property type="term" value="P:5S class rRNA transcription by RNA polymerase III"/>
    <property type="evidence" value="ECO:0007669"/>
    <property type="project" value="TreeGrafter"/>
</dbReference>
<keyword evidence="3" id="KW-0238">DNA-binding</keyword>
<accession>A0A8B8NV67</accession>
<feature type="domain" description="DUF7645" evidence="11">
    <location>
        <begin position="923"/>
        <end position="981"/>
    </location>
</feature>
<evidence type="ECO:0000259" key="13">
    <source>
        <dbReference type="Pfam" id="PF24658"/>
    </source>
</evidence>
<dbReference type="InterPro" id="IPR036390">
    <property type="entry name" value="WH_DNA-bd_sf"/>
</dbReference>
<keyword evidence="4" id="KW-0804">Transcription</keyword>
<evidence type="ECO:0000256" key="6">
    <source>
        <dbReference type="SAM" id="MobiDB-lite"/>
    </source>
</evidence>
<feature type="region of interest" description="Disordered" evidence="6">
    <location>
        <begin position="1051"/>
        <end position="1085"/>
    </location>
</feature>
<dbReference type="PANTHER" id="PTHR15180:SF1">
    <property type="entry name" value="GENERAL TRANSCRIPTION FACTOR 3C POLYPEPTIDE 1"/>
    <property type="match status" value="1"/>
</dbReference>
<dbReference type="InterPro" id="IPR056062">
    <property type="entry name" value="DUF7645"/>
</dbReference>
<keyword evidence="14" id="KW-1185">Reference proteome</keyword>
<dbReference type="GO" id="GO:0006384">
    <property type="term" value="P:transcription initiation at RNA polymerase III promoter"/>
    <property type="evidence" value="ECO:0007669"/>
    <property type="project" value="InterPro"/>
</dbReference>
<dbReference type="InterPro" id="IPR056428">
    <property type="entry name" value="WH_GTF3C1"/>
</dbReference>
<reference evidence="15" key="1">
    <citation type="submission" date="2025-08" db="UniProtKB">
        <authorList>
            <consortium name="RefSeq"/>
        </authorList>
    </citation>
    <scope>IDENTIFICATION</scope>
    <source>
        <tissue evidence="15">Leaf</tissue>
    </source>
</reference>
<evidence type="ECO:0000259" key="9">
    <source>
        <dbReference type="Pfam" id="PF24101"/>
    </source>
</evidence>
<evidence type="ECO:0000313" key="15">
    <source>
        <dbReference type="RefSeq" id="XP_030526124.1"/>
    </source>
</evidence>
<feature type="domain" description="General transcription factor 3C polypeptide 1 winged-helix" evidence="8">
    <location>
        <begin position="1"/>
        <end position="101"/>
    </location>
</feature>
<evidence type="ECO:0000256" key="4">
    <source>
        <dbReference type="ARBA" id="ARBA00023163"/>
    </source>
</evidence>
<dbReference type="GeneID" id="115737876"/>
<dbReference type="Pfam" id="PF24101">
    <property type="entry name" value="WHD_GTF3C1"/>
    <property type="match status" value="1"/>
</dbReference>
<comment type="subcellular location">
    <subcellularLocation>
        <location evidence="1">Nucleus</location>
    </subcellularLocation>
</comment>